<keyword evidence="1" id="KW-0812">Transmembrane</keyword>
<evidence type="ECO:0000313" key="2">
    <source>
        <dbReference type="EMBL" id="CAF1196504.1"/>
    </source>
</evidence>
<reference evidence="3" key="1">
    <citation type="submission" date="2021-02" db="EMBL/GenBank/DDBJ databases">
        <authorList>
            <person name="Nowell W R."/>
        </authorList>
    </citation>
    <scope>NUCLEOTIDE SEQUENCE</scope>
</reference>
<proteinExistence type="predicted"/>
<evidence type="ECO:0000256" key="1">
    <source>
        <dbReference type="SAM" id="Phobius"/>
    </source>
</evidence>
<feature type="transmembrane region" description="Helical" evidence="1">
    <location>
        <begin position="376"/>
        <end position="406"/>
    </location>
</feature>
<dbReference type="EMBL" id="CAJNOM010000478">
    <property type="protein sequence ID" value="CAF1460337.1"/>
    <property type="molecule type" value="Genomic_DNA"/>
</dbReference>
<feature type="transmembrane region" description="Helical" evidence="1">
    <location>
        <begin position="39"/>
        <end position="58"/>
    </location>
</feature>
<name>A0A815QCN6_9BILA</name>
<keyword evidence="1" id="KW-1133">Transmembrane helix</keyword>
<accession>A0A815QCN6</accession>
<dbReference type="AlphaFoldDB" id="A0A815QCN6"/>
<dbReference type="OrthoDB" id="10031857at2759"/>
<keyword evidence="4" id="KW-1185">Reference proteome</keyword>
<dbReference type="Proteomes" id="UP000663877">
    <property type="component" value="Unassembled WGS sequence"/>
</dbReference>
<keyword evidence="1" id="KW-0472">Membrane</keyword>
<comment type="caution">
    <text evidence="3">The sequence shown here is derived from an EMBL/GenBank/DDBJ whole genome shotgun (WGS) entry which is preliminary data.</text>
</comment>
<sequence length="459" mass="53086">MFLSLYSLLINLNIFPRRVFPTDIDQMTFKRLGQWSTRLYIGFLVTSVALIMFYVVIWPQTLTKTVNKPSLHTYNDLINDHPNTLQCPCTFISSMYKQLIKIEPVFHQICSSPFASDEWRRNVTANIPSDLFPYALTDYHRFFSAHFHFLTELCQTSMQLINTSVNQFLSSLWASAQLLPQTTFHTRIDLLIEQNKLDAPKLFSRVFSLLRSTNHRNAFMSAYGTNYDYILNRYDAGLFTLSRTQAKIYNGNCSCALNSSCTIQAHFIKMNSSDTVPIKGLKMGCTPSESFLASTLECFYDPTCIDLIYEQMNYPNNNNSIPLSIPMNQFSVNTTMIDLINNLFVQDWLTTINYSSYFEQCSPYMCSYTYVEKINLIYMITLLLSLYGGLTIVFKWICPLIVQLVFKLFYCWKKKRNIVVPESTIEMSTVQTNITSSDFTSDRNRTTDLESIPTVLTYQ</sequence>
<evidence type="ECO:0000313" key="3">
    <source>
        <dbReference type="EMBL" id="CAF1460337.1"/>
    </source>
</evidence>
<protein>
    <submittedName>
        <fullName evidence="3">Uncharacterized protein</fullName>
    </submittedName>
</protein>
<gene>
    <name evidence="2" type="ORF">BJG266_LOCUS26644</name>
    <name evidence="3" type="ORF">QVE165_LOCUS40901</name>
</gene>
<dbReference type="Proteomes" id="UP000663832">
    <property type="component" value="Unassembled WGS sequence"/>
</dbReference>
<evidence type="ECO:0000313" key="4">
    <source>
        <dbReference type="Proteomes" id="UP000663832"/>
    </source>
</evidence>
<dbReference type="EMBL" id="CAJNOI010000227">
    <property type="protein sequence ID" value="CAF1196504.1"/>
    <property type="molecule type" value="Genomic_DNA"/>
</dbReference>
<organism evidence="3 4">
    <name type="scientific">Adineta steineri</name>
    <dbReference type="NCBI Taxonomy" id="433720"/>
    <lineage>
        <taxon>Eukaryota</taxon>
        <taxon>Metazoa</taxon>
        <taxon>Spiralia</taxon>
        <taxon>Gnathifera</taxon>
        <taxon>Rotifera</taxon>
        <taxon>Eurotatoria</taxon>
        <taxon>Bdelloidea</taxon>
        <taxon>Adinetida</taxon>
        <taxon>Adinetidae</taxon>
        <taxon>Adineta</taxon>
    </lineage>
</organism>